<name>A0A9J6D610_RHIMP</name>
<keyword evidence="3" id="KW-1185">Reference proteome</keyword>
<accession>A0A9J6D610</accession>
<feature type="region of interest" description="Disordered" evidence="1">
    <location>
        <begin position="268"/>
        <end position="287"/>
    </location>
</feature>
<reference evidence="2" key="1">
    <citation type="journal article" date="2020" name="Cell">
        <title>Large-Scale Comparative Analyses of Tick Genomes Elucidate Their Genetic Diversity and Vector Capacities.</title>
        <authorList>
            <consortium name="Tick Genome and Microbiome Consortium (TIGMIC)"/>
            <person name="Jia N."/>
            <person name="Wang J."/>
            <person name="Shi W."/>
            <person name="Du L."/>
            <person name="Sun Y."/>
            <person name="Zhan W."/>
            <person name="Jiang J.F."/>
            <person name="Wang Q."/>
            <person name="Zhang B."/>
            <person name="Ji P."/>
            <person name="Bell-Sakyi L."/>
            <person name="Cui X.M."/>
            <person name="Yuan T.T."/>
            <person name="Jiang B.G."/>
            <person name="Yang W.F."/>
            <person name="Lam T.T."/>
            <person name="Chang Q.C."/>
            <person name="Ding S.J."/>
            <person name="Wang X.J."/>
            <person name="Zhu J.G."/>
            <person name="Ruan X.D."/>
            <person name="Zhao L."/>
            <person name="Wei J.T."/>
            <person name="Ye R.Z."/>
            <person name="Que T.C."/>
            <person name="Du C.H."/>
            <person name="Zhou Y.H."/>
            <person name="Cheng J.X."/>
            <person name="Dai P.F."/>
            <person name="Guo W.B."/>
            <person name="Han X.H."/>
            <person name="Huang E.J."/>
            <person name="Li L.F."/>
            <person name="Wei W."/>
            <person name="Gao Y.C."/>
            <person name="Liu J.Z."/>
            <person name="Shao H.Z."/>
            <person name="Wang X."/>
            <person name="Wang C.C."/>
            <person name="Yang T.C."/>
            <person name="Huo Q.B."/>
            <person name="Li W."/>
            <person name="Chen H.Y."/>
            <person name="Chen S.E."/>
            <person name="Zhou L.G."/>
            <person name="Ni X.B."/>
            <person name="Tian J.H."/>
            <person name="Sheng Y."/>
            <person name="Liu T."/>
            <person name="Pan Y.S."/>
            <person name="Xia L.Y."/>
            <person name="Li J."/>
            <person name="Zhao F."/>
            <person name="Cao W.C."/>
        </authorList>
    </citation>
    <scope>NUCLEOTIDE SEQUENCE</scope>
    <source>
        <strain evidence="2">Rmic-2018</strain>
    </source>
</reference>
<dbReference type="Proteomes" id="UP000821866">
    <property type="component" value="Chromosome 9"/>
</dbReference>
<protein>
    <submittedName>
        <fullName evidence="2">Uncharacterized protein</fullName>
    </submittedName>
</protein>
<feature type="compositionally biased region" description="Basic residues" evidence="1">
    <location>
        <begin position="40"/>
        <end position="51"/>
    </location>
</feature>
<feature type="region of interest" description="Disordered" evidence="1">
    <location>
        <begin position="1"/>
        <end position="96"/>
    </location>
</feature>
<proteinExistence type="predicted"/>
<sequence>MEVVEEVLTSTAAGGNTRKEAPYTAKDFLLTPSAGATPTNRRKNGKKKPTKKQPPVTASEGTAANLPQPFGKALTAVHTTRRHSSAAGSPPDTEGFQVVTTRGARRRARDLAAAAALPVDPAIVGRVLFQPSAPGGTFSGSPRLILAQALSARPGVAAIRVNQKRNIVDADATTRECLEQLLTIKELKGIPVTAKEPADHTTSTGLLHSVDGEPAADMLLPGIQSAVPVLSAAREGAAGQTPPPAVPEMRSVRPCQGELQLARQLHQMWPDPPGRELKTDPALVAHL</sequence>
<gene>
    <name evidence="2" type="ORF">HPB51_018169</name>
</gene>
<evidence type="ECO:0000313" key="3">
    <source>
        <dbReference type="Proteomes" id="UP000821866"/>
    </source>
</evidence>
<comment type="caution">
    <text evidence="2">The sequence shown here is derived from an EMBL/GenBank/DDBJ whole genome shotgun (WGS) entry which is preliminary data.</text>
</comment>
<dbReference type="EMBL" id="JABSTU010000011">
    <property type="protein sequence ID" value="KAH8009523.1"/>
    <property type="molecule type" value="Genomic_DNA"/>
</dbReference>
<evidence type="ECO:0000313" key="2">
    <source>
        <dbReference type="EMBL" id="KAH8009523.1"/>
    </source>
</evidence>
<reference evidence="2" key="2">
    <citation type="submission" date="2021-09" db="EMBL/GenBank/DDBJ databases">
        <authorList>
            <person name="Jia N."/>
            <person name="Wang J."/>
            <person name="Shi W."/>
            <person name="Du L."/>
            <person name="Sun Y."/>
            <person name="Zhan W."/>
            <person name="Jiang J."/>
            <person name="Wang Q."/>
            <person name="Zhang B."/>
            <person name="Ji P."/>
            <person name="Sakyi L.B."/>
            <person name="Cui X."/>
            <person name="Yuan T."/>
            <person name="Jiang B."/>
            <person name="Yang W."/>
            <person name="Lam T.T.-Y."/>
            <person name="Chang Q."/>
            <person name="Ding S."/>
            <person name="Wang X."/>
            <person name="Zhu J."/>
            <person name="Ruan X."/>
            <person name="Zhao L."/>
            <person name="Wei J."/>
            <person name="Que T."/>
            <person name="Du C."/>
            <person name="Cheng J."/>
            <person name="Dai P."/>
            <person name="Han X."/>
            <person name="Huang E."/>
            <person name="Gao Y."/>
            <person name="Liu J."/>
            <person name="Shao H."/>
            <person name="Ye R."/>
            <person name="Li L."/>
            <person name="Wei W."/>
            <person name="Wang X."/>
            <person name="Wang C."/>
            <person name="Huo Q."/>
            <person name="Li W."/>
            <person name="Guo W."/>
            <person name="Chen H."/>
            <person name="Chen S."/>
            <person name="Zhou L."/>
            <person name="Zhou L."/>
            <person name="Ni X."/>
            <person name="Tian J."/>
            <person name="Zhou Y."/>
            <person name="Sheng Y."/>
            <person name="Liu T."/>
            <person name="Pan Y."/>
            <person name="Xia L."/>
            <person name="Li J."/>
            <person name="Zhao F."/>
            <person name="Cao W."/>
        </authorList>
    </citation>
    <scope>NUCLEOTIDE SEQUENCE</scope>
    <source>
        <strain evidence="2">Rmic-2018</strain>
        <tissue evidence="2">Larvae</tissue>
    </source>
</reference>
<dbReference type="AlphaFoldDB" id="A0A9J6D610"/>
<evidence type="ECO:0000256" key="1">
    <source>
        <dbReference type="SAM" id="MobiDB-lite"/>
    </source>
</evidence>
<organism evidence="2 3">
    <name type="scientific">Rhipicephalus microplus</name>
    <name type="common">Cattle tick</name>
    <name type="synonym">Boophilus microplus</name>
    <dbReference type="NCBI Taxonomy" id="6941"/>
    <lineage>
        <taxon>Eukaryota</taxon>
        <taxon>Metazoa</taxon>
        <taxon>Ecdysozoa</taxon>
        <taxon>Arthropoda</taxon>
        <taxon>Chelicerata</taxon>
        <taxon>Arachnida</taxon>
        <taxon>Acari</taxon>
        <taxon>Parasitiformes</taxon>
        <taxon>Ixodida</taxon>
        <taxon>Ixodoidea</taxon>
        <taxon>Ixodidae</taxon>
        <taxon>Rhipicephalinae</taxon>
        <taxon>Rhipicephalus</taxon>
        <taxon>Boophilus</taxon>
    </lineage>
</organism>